<evidence type="ECO:0000256" key="3">
    <source>
        <dbReference type="ARBA" id="ARBA00022630"/>
    </source>
</evidence>
<evidence type="ECO:0000313" key="8">
    <source>
        <dbReference type="EMBL" id="SDZ95135.1"/>
    </source>
</evidence>
<dbReference type="Gene3D" id="3.40.250.10">
    <property type="entry name" value="Rhodanese-like domain"/>
    <property type="match status" value="1"/>
</dbReference>
<dbReference type="SMART" id="SM00450">
    <property type="entry name" value="RHOD"/>
    <property type="match status" value="1"/>
</dbReference>
<evidence type="ECO:0000256" key="5">
    <source>
        <dbReference type="ARBA" id="ARBA00023002"/>
    </source>
</evidence>
<dbReference type="PANTHER" id="PTHR43429:SF1">
    <property type="entry name" value="NAD(P)H SULFUR OXIDOREDUCTASE (COA-DEPENDENT)"/>
    <property type="match status" value="1"/>
</dbReference>
<dbReference type="InterPro" id="IPR016156">
    <property type="entry name" value="FAD/NAD-linked_Rdtase_dimer_sf"/>
</dbReference>
<dbReference type="Proteomes" id="UP000199288">
    <property type="component" value="Unassembled WGS sequence"/>
</dbReference>
<accession>A0A1H3X6X7</accession>
<dbReference type="Pfam" id="PF07992">
    <property type="entry name" value="Pyr_redox_2"/>
    <property type="match status" value="1"/>
</dbReference>
<evidence type="ECO:0000256" key="2">
    <source>
        <dbReference type="ARBA" id="ARBA00009130"/>
    </source>
</evidence>
<proteinExistence type="inferred from homology"/>
<evidence type="ECO:0000256" key="1">
    <source>
        <dbReference type="ARBA" id="ARBA00001974"/>
    </source>
</evidence>
<reference evidence="9" key="1">
    <citation type="submission" date="2016-10" db="EMBL/GenBank/DDBJ databases">
        <authorList>
            <person name="Varghese N."/>
            <person name="Submissions S."/>
        </authorList>
    </citation>
    <scope>NUCLEOTIDE SEQUENCE [LARGE SCALE GENOMIC DNA]</scope>
    <source>
        <strain evidence="9">KPR-1</strain>
    </source>
</reference>
<protein>
    <submittedName>
        <fullName evidence="8">NADPH-dependent 2,4-dienoyl-CoA reductase, sulfur reductase</fullName>
    </submittedName>
</protein>
<dbReference type="Pfam" id="PF00581">
    <property type="entry name" value="Rhodanese"/>
    <property type="match status" value="1"/>
</dbReference>
<name>A0A1H3X6X7_9ACTO</name>
<organism evidence="8 9">
    <name type="scientific">Bowdeniella nasicola</name>
    <dbReference type="NCBI Taxonomy" id="208480"/>
    <lineage>
        <taxon>Bacteria</taxon>
        <taxon>Bacillati</taxon>
        <taxon>Actinomycetota</taxon>
        <taxon>Actinomycetes</taxon>
        <taxon>Actinomycetales</taxon>
        <taxon>Actinomycetaceae</taxon>
        <taxon>Bowdeniella</taxon>
    </lineage>
</organism>
<dbReference type="RefSeq" id="WP_222842347.1">
    <property type="nucleotide sequence ID" value="NZ_FNQV01000003.1"/>
</dbReference>
<dbReference type="GO" id="GO:0016491">
    <property type="term" value="F:oxidoreductase activity"/>
    <property type="evidence" value="ECO:0007669"/>
    <property type="project" value="UniProtKB-KW"/>
</dbReference>
<dbReference type="SUPFAM" id="SSF52821">
    <property type="entry name" value="Rhodanese/Cell cycle control phosphatase"/>
    <property type="match status" value="1"/>
</dbReference>
<dbReference type="InterPro" id="IPR001763">
    <property type="entry name" value="Rhodanese-like_dom"/>
</dbReference>
<sequence length="567" mass="60249">MTKIVVIGGVAGGMSAAARARRLDENASIIVLDKGPYVSFANCGLPYHVSGEIPSRDSLLLHTPETLRAQLNLDVRVNSEVTRINREERTVTVNGPEGTYTLGYDTLIYSPGSKAATPPVTGLDHASVHWLRTVPEMDGLIARIEGRSEFDAVVVGAGFIGLEAVEALAHRGGRVTLVEFAPHVLPPLDSEQAEWVDRELRKHGVRVVTGTSVEAISDANGAARVRLSTGEVLPADLVVMSTGVIPDSSLAKDAGLELGLRGAIVVDGYLRTSDPHIFAMGDAAAMRQEIGDGDLIAPVPLAAPANRHGRRAADAAVLGIGRAADRVDDAHQAPRVLGTAIVRVFDLTAALTGANRRTLSAQEVDHITVHVHPADHAGYFPGAEQMHITAHFAKDTGELLGAQIVGGAGVANRINVFATALKARMTANDLADLDLAYAPPFGSAKDPVNMTAFVAQNILTGQMPVWYSEDLEQVAREALILDVRSATECEDGMIPGALNIPHTEVRDRIEEIRKASAGRWIAVHCASGVRSYLATRILIGHGFDARNLSGGALTLDVTRPDWKQNPS</sequence>
<dbReference type="InterPro" id="IPR036873">
    <property type="entry name" value="Rhodanese-like_dom_sf"/>
</dbReference>
<gene>
    <name evidence="8" type="ORF">SAMN02910418_00628</name>
</gene>
<dbReference type="PROSITE" id="PS50206">
    <property type="entry name" value="RHODANESE_3"/>
    <property type="match status" value="1"/>
</dbReference>
<dbReference type="PRINTS" id="PR00411">
    <property type="entry name" value="PNDRDTASEI"/>
</dbReference>
<dbReference type="SUPFAM" id="SSF51905">
    <property type="entry name" value="FAD/NAD(P)-binding domain"/>
    <property type="match status" value="1"/>
</dbReference>
<dbReference type="Gene3D" id="3.50.50.60">
    <property type="entry name" value="FAD/NAD(P)-binding domain"/>
    <property type="match status" value="2"/>
</dbReference>
<feature type="domain" description="Rhodanese" evidence="7">
    <location>
        <begin position="474"/>
        <end position="551"/>
    </location>
</feature>
<keyword evidence="4" id="KW-0274">FAD</keyword>
<dbReference type="PRINTS" id="PR00368">
    <property type="entry name" value="FADPNR"/>
</dbReference>
<dbReference type="EMBL" id="FNQV01000003">
    <property type="protein sequence ID" value="SDZ95135.1"/>
    <property type="molecule type" value="Genomic_DNA"/>
</dbReference>
<dbReference type="SUPFAM" id="SSF55424">
    <property type="entry name" value="FAD/NAD-linked reductases, dimerisation (C-terminal) domain"/>
    <property type="match status" value="1"/>
</dbReference>
<dbReference type="InterPro" id="IPR036188">
    <property type="entry name" value="FAD/NAD-bd_sf"/>
</dbReference>
<dbReference type="InterPro" id="IPR050260">
    <property type="entry name" value="FAD-bd_OxRdtase"/>
</dbReference>
<keyword evidence="5" id="KW-0560">Oxidoreductase</keyword>
<evidence type="ECO:0000256" key="6">
    <source>
        <dbReference type="ARBA" id="ARBA00023284"/>
    </source>
</evidence>
<keyword evidence="9" id="KW-1185">Reference proteome</keyword>
<evidence type="ECO:0000259" key="7">
    <source>
        <dbReference type="PROSITE" id="PS50206"/>
    </source>
</evidence>
<keyword evidence="6" id="KW-0676">Redox-active center</keyword>
<keyword evidence="3" id="KW-0285">Flavoprotein</keyword>
<dbReference type="PANTHER" id="PTHR43429">
    <property type="entry name" value="PYRIDINE NUCLEOTIDE-DISULFIDE OXIDOREDUCTASE DOMAIN-CONTAINING"/>
    <property type="match status" value="1"/>
</dbReference>
<dbReference type="Pfam" id="PF02852">
    <property type="entry name" value="Pyr_redox_dim"/>
    <property type="match status" value="1"/>
</dbReference>
<dbReference type="InterPro" id="IPR004099">
    <property type="entry name" value="Pyr_nucl-diS_OxRdtase_dimer"/>
</dbReference>
<evidence type="ECO:0000313" key="9">
    <source>
        <dbReference type="Proteomes" id="UP000199288"/>
    </source>
</evidence>
<comment type="cofactor">
    <cofactor evidence="1">
        <name>FAD</name>
        <dbReference type="ChEBI" id="CHEBI:57692"/>
    </cofactor>
</comment>
<dbReference type="AlphaFoldDB" id="A0A1H3X6X7"/>
<comment type="similarity">
    <text evidence="2">Belongs to the class-III pyridine nucleotide-disulfide oxidoreductase family.</text>
</comment>
<evidence type="ECO:0000256" key="4">
    <source>
        <dbReference type="ARBA" id="ARBA00022827"/>
    </source>
</evidence>
<dbReference type="InterPro" id="IPR023753">
    <property type="entry name" value="FAD/NAD-binding_dom"/>
</dbReference>